<organism evidence="1">
    <name type="scientific">Anguilla anguilla</name>
    <name type="common">European freshwater eel</name>
    <name type="synonym">Muraena anguilla</name>
    <dbReference type="NCBI Taxonomy" id="7936"/>
    <lineage>
        <taxon>Eukaryota</taxon>
        <taxon>Metazoa</taxon>
        <taxon>Chordata</taxon>
        <taxon>Craniata</taxon>
        <taxon>Vertebrata</taxon>
        <taxon>Euteleostomi</taxon>
        <taxon>Actinopterygii</taxon>
        <taxon>Neopterygii</taxon>
        <taxon>Teleostei</taxon>
        <taxon>Anguilliformes</taxon>
        <taxon>Anguillidae</taxon>
        <taxon>Anguilla</taxon>
    </lineage>
</organism>
<reference evidence="1" key="1">
    <citation type="submission" date="2014-11" db="EMBL/GenBank/DDBJ databases">
        <authorList>
            <person name="Amaro Gonzalez C."/>
        </authorList>
    </citation>
    <scope>NUCLEOTIDE SEQUENCE</scope>
</reference>
<proteinExistence type="predicted"/>
<protein>
    <submittedName>
        <fullName evidence="1">Uncharacterized protein</fullName>
    </submittedName>
</protein>
<name>A0A0E9T551_ANGAN</name>
<evidence type="ECO:0000313" key="1">
    <source>
        <dbReference type="EMBL" id="JAH48734.1"/>
    </source>
</evidence>
<reference evidence="1" key="2">
    <citation type="journal article" date="2015" name="Fish Shellfish Immunol.">
        <title>Early steps in the European eel (Anguilla anguilla)-Vibrio vulnificus interaction in the gills: Role of the RtxA13 toxin.</title>
        <authorList>
            <person name="Callol A."/>
            <person name="Pajuelo D."/>
            <person name="Ebbesson L."/>
            <person name="Teles M."/>
            <person name="MacKenzie S."/>
            <person name="Amaro C."/>
        </authorList>
    </citation>
    <scope>NUCLEOTIDE SEQUENCE</scope>
</reference>
<dbReference type="AlphaFoldDB" id="A0A0E9T551"/>
<accession>A0A0E9T551</accession>
<sequence>MYTSNLLDTSKTIVSSSLSLTEVLRS</sequence>
<dbReference type="EMBL" id="GBXM01059843">
    <property type="protein sequence ID" value="JAH48734.1"/>
    <property type="molecule type" value="Transcribed_RNA"/>
</dbReference>